<dbReference type="GO" id="GO:0006508">
    <property type="term" value="P:proteolysis"/>
    <property type="evidence" value="ECO:0007669"/>
    <property type="project" value="TreeGrafter"/>
</dbReference>
<feature type="region of interest" description="Disordered" evidence="4">
    <location>
        <begin position="268"/>
        <end position="290"/>
    </location>
</feature>
<dbReference type="GO" id="GO:0030198">
    <property type="term" value="P:extracellular matrix organization"/>
    <property type="evidence" value="ECO:0007669"/>
    <property type="project" value="TreeGrafter"/>
</dbReference>
<organism evidence="5 6">
    <name type="scientific">Pocillopora damicornis</name>
    <name type="common">Cauliflower coral</name>
    <name type="synonym">Millepora damicornis</name>
    <dbReference type="NCBI Taxonomy" id="46731"/>
    <lineage>
        <taxon>Eukaryota</taxon>
        <taxon>Metazoa</taxon>
        <taxon>Cnidaria</taxon>
        <taxon>Anthozoa</taxon>
        <taxon>Hexacorallia</taxon>
        <taxon>Scleractinia</taxon>
        <taxon>Astrocoeniina</taxon>
        <taxon>Pocilloporidae</taxon>
        <taxon>Pocillopora</taxon>
    </lineage>
</organism>
<feature type="compositionally biased region" description="Polar residues" evidence="4">
    <location>
        <begin position="268"/>
        <end position="282"/>
    </location>
</feature>
<feature type="compositionally biased region" description="Basic and acidic residues" evidence="4">
    <location>
        <begin position="335"/>
        <end position="344"/>
    </location>
</feature>
<comment type="subcellular location">
    <subcellularLocation>
        <location evidence="1">Secreted</location>
    </subcellularLocation>
</comment>
<dbReference type="OrthoDB" id="5948003at2759"/>
<dbReference type="Proteomes" id="UP000275408">
    <property type="component" value="Unassembled WGS sequence"/>
</dbReference>
<protein>
    <recommendedName>
        <fullName evidence="7">ADAMTS cysteine-rich domain-containing protein</fullName>
    </recommendedName>
</protein>
<dbReference type="InterPro" id="IPR036383">
    <property type="entry name" value="TSP1_rpt_sf"/>
</dbReference>
<sequence length="440" mass="49682">EVKHSGHGECQSNFPLFTHVFHFEVWKFRKKKHTAAYQTFDKVKKQQVVVPLTNLPPDSYVRNNMMPSQILQLDGTNELSPLKSPNTVFVNGENQEDQNYPLIDDGHQIDPNDEPYQGLPTEDNTYNTAYSSLFGNEMADYNDVDNNDDNNVAPKDNDGQATYDEQSNEEYLNDDTREEQDPPVRTMVPEFNNYQNNYAAMQGALIPTLSGLISSRIRAIKRLNLLDKTQHTSTPSKYAPLVKQILKTRVRGGEKLSSLLSEGVASKKNNATQIQSHNQQSSDTDETKITIEDTKKEELRYKSMLKSAEMAANLADAAKTLTKLVKKLTAQDAKIAKKPEEEHTKHNHNNGDSSEDGERWSEWSKWSHCTTTCGGGLTYSKRRCMIHLPSGHGQNCTGKSIKVRLCHLNSCKSTETKEVNLERTLSEMAGDRSHIYRPSV</sequence>
<dbReference type="SUPFAM" id="SSF82895">
    <property type="entry name" value="TSP-1 type 1 repeat"/>
    <property type="match status" value="1"/>
</dbReference>
<dbReference type="PANTHER" id="PTHR13723">
    <property type="entry name" value="ADAMTS A DISINTEGRIN AND METALLOPROTEASE WITH THROMBOSPONDIN MOTIFS PROTEASE"/>
    <property type="match status" value="1"/>
</dbReference>
<feature type="non-terminal residue" evidence="5">
    <location>
        <position position="1"/>
    </location>
</feature>
<dbReference type="InterPro" id="IPR000884">
    <property type="entry name" value="TSP1_rpt"/>
</dbReference>
<feature type="region of interest" description="Disordered" evidence="4">
    <location>
        <begin position="335"/>
        <end position="358"/>
    </location>
</feature>
<dbReference type="EMBL" id="RCHS01001908">
    <property type="protein sequence ID" value="RMX50715.1"/>
    <property type="molecule type" value="Genomic_DNA"/>
</dbReference>
<dbReference type="InterPro" id="IPR050439">
    <property type="entry name" value="ADAMTS_ADAMTS-like"/>
</dbReference>
<dbReference type="PROSITE" id="PS50092">
    <property type="entry name" value="TSP1"/>
    <property type="match status" value="1"/>
</dbReference>
<evidence type="ECO:0008006" key="7">
    <source>
        <dbReference type="Google" id="ProtNLM"/>
    </source>
</evidence>
<name>A0A3M6UAN2_POCDA</name>
<evidence type="ECO:0000313" key="5">
    <source>
        <dbReference type="EMBL" id="RMX50715.1"/>
    </source>
</evidence>
<dbReference type="GO" id="GO:0004222">
    <property type="term" value="F:metalloendopeptidase activity"/>
    <property type="evidence" value="ECO:0007669"/>
    <property type="project" value="TreeGrafter"/>
</dbReference>
<dbReference type="SMART" id="SM00209">
    <property type="entry name" value="TSP1"/>
    <property type="match status" value="1"/>
</dbReference>
<feature type="compositionally biased region" description="Acidic residues" evidence="4">
    <location>
        <begin position="166"/>
        <end position="178"/>
    </location>
</feature>
<proteinExistence type="predicted"/>
<gene>
    <name evidence="5" type="ORF">pdam_00013195</name>
</gene>
<evidence type="ECO:0000256" key="2">
    <source>
        <dbReference type="ARBA" id="ARBA00022525"/>
    </source>
</evidence>
<evidence type="ECO:0000256" key="4">
    <source>
        <dbReference type="SAM" id="MobiDB-lite"/>
    </source>
</evidence>
<reference evidence="5 6" key="1">
    <citation type="journal article" date="2018" name="Sci. Rep.">
        <title>Comparative analysis of the Pocillopora damicornis genome highlights role of immune system in coral evolution.</title>
        <authorList>
            <person name="Cunning R."/>
            <person name="Bay R.A."/>
            <person name="Gillette P."/>
            <person name="Baker A.C."/>
            <person name="Traylor-Knowles N."/>
        </authorList>
    </citation>
    <scope>NUCLEOTIDE SEQUENCE [LARGE SCALE GENOMIC DNA]</scope>
    <source>
        <strain evidence="5">RSMAS</strain>
        <tissue evidence="5">Whole animal</tissue>
    </source>
</reference>
<dbReference type="AlphaFoldDB" id="A0A3M6UAN2"/>
<dbReference type="Gene3D" id="2.20.100.10">
    <property type="entry name" value="Thrombospondin type-1 (TSP1) repeat"/>
    <property type="match status" value="1"/>
</dbReference>
<dbReference type="PANTHER" id="PTHR13723:SF305">
    <property type="entry name" value="PROTEIN MADD-4"/>
    <property type="match status" value="1"/>
</dbReference>
<dbReference type="Pfam" id="PF00090">
    <property type="entry name" value="TSP_1"/>
    <property type="match status" value="1"/>
</dbReference>
<keyword evidence="3" id="KW-1015">Disulfide bond</keyword>
<dbReference type="GO" id="GO:0005576">
    <property type="term" value="C:extracellular region"/>
    <property type="evidence" value="ECO:0007669"/>
    <property type="project" value="UniProtKB-SubCell"/>
</dbReference>
<feature type="region of interest" description="Disordered" evidence="4">
    <location>
        <begin position="138"/>
        <end position="184"/>
    </location>
</feature>
<evidence type="ECO:0000313" key="6">
    <source>
        <dbReference type="Proteomes" id="UP000275408"/>
    </source>
</evidence>
<accession>A0A3M6UAN2</accession>
<evidence type="ECO:0000256" key="1">
    <source>
        <dbReference type="ARBA" id="ARBA00004613"/>
    </source>
</evidence>
<evidence type="ECO:0000256" key="3">
    <source>
        <dbReference type="ARBA" id="ARBA00023157"/>
    </source>
</evidence>
<keyword evidence="2" id="KW-0964">Secreted</keyword>
<keyword evidence="6" id="KW-1185">Reference proteome</keyword>
<comment type="caution">
    <text evidence="5">The sequence shown here is derived from an EMBL/GenBank/DDBJ whole genome shotgun (WGS) entry which is preliminary data.</text>
</comment>
<dbReference type="FunFam" id="2.20.100.10:FF:000001">
    <property type="entry name" value="semaphorin-5A isoform X1"/>
    <property type="match status" value="1"/>
</dbReference>
<dbReference type="GO" id="GO:0031012">
    <property type="term" value="C:extracellular matrix"/>
    <property type="evidence" value="ECO:0007669"/>
    <property type="project" value="TreeGrafter"/>
</dbReference>